<dbReference type="OrthoDB" id="3389359at2"/>
<dbReference type="RefSeq" id="WP_125308214.1">
    <property type="nucleotide sequence ID" value="NZ_RSEC01000036.1"/>
</dbReference>
<dbReference type="AlphaFoldDB" id="A0A3R9KLS0"/>
<reference evidence="1 2" key="1">
    <citation type="submission" date="2018-12" db="EMBL/GenBank/DDBJ databases">
        <title>Amycolatopsis eburnea sp. nov. actinomycete associate with arbuscular mycorrhiza fungal spore.</title>
        <authorList>
            <person name="Lumyong S."/>
            <person name="Chaiya L."/>
        </authorList>
    </citation>
    <scope>NUCLEOTIDE SEQUENCE [LARGE SCALE GENOMIC DNA]</scope>
    <source>
        <strain evidence="1 2">GLM-1</strain>
    </source>
</reference>
<comment type="caution">
    <text evidence="1">The sequence shown here is derived from an EMBL/GenBank/DDBJ whole genome shotgun (WGS) entry which is preliminary data.</text>
</comment>
<gene>
    <name evidence="1" type="ORF">EIY87_14440</name>
</gene>
<name>A0A3R9KLS0_9PSEU</name>
<protein>
    <submittedName>
        <fullName evidence="1">Uncharacterized protein</fullName>
    </submittedName>
</protein>
<accession>A0A3R9KLS0</accession>
<evidence type="ECO:0000313" key="2">
    <source>
        <dbReference type="Proteomes" id="UP000267081"/>
    </source>
</evidence>
<evidence type="ECO:0000313" key="1">
    <source>
        <dbReference type="EMBL" id="RSD19498.1"/>
    </source>
</evidence>
<proteinExistence type="predicted"/>
<dbReference type="Proteomes" id="UP000267081">
    <property type="component" value="Unassembled WGS sequence"/>
</dbReference>
<sequence length="63" mass="7006">MTIEMSPELTKMIRSWRIEEGPSRREVAARATRHLGLDPSDNQLAGRALCSEAAELLGGEPWN</sequence>
<dbReference type="EMBL" id="RSEC01000036">
    <property type="protein sequence ID" value="RSD19498.1"/>
    <property type="molecule type" value="Genomic_DNA"/>
</dbReference>
<keyword evidence="2" id="KW-1185">Reference proteome</keyword>
<organism evidence="1 2">
    <name type="scientific">Amycolatopsis eburnea</name>
    <dbReference type="NCBI Taxonomy" id="2267691"/>
    <lineage>
        <taxon>Bacteria</taxon>
        <taxon>Bacillati</taxon>
        <taxon>Actinomycetota</taxon>
        <taxon>Actinomycetes</taxon>
        <taxon>Pseudonocardiales</taxon>
        <taxon>Pseudonocardiaceae</taxon>
        <taxon>Amycolatopsis</taxon>
    </lineage>
</organism>